<accession>A0A966DUI2</accession>
<dbReference type="PANTHER" id="PTHR43685">
    <property type="entry name" value="GLYCOSYLTRANSFERASE"/>
    <property type="match status" value="1"/>
</dbReference>
<comment type="caution">
    <text evidence="2">The sequence shown here is derived from an EMBL/GenBank/DDBJ whole genome shotgun (WGS) entry which is preliminary data.</text>
</comment>
<dbReference type="Pfam" id="PF00535">
    <property type="entry name" value="Glycos_transf_2"/>
    <property type="match status" value="1"/>
</dbReference>
<keyword evidence="3" id="KW-1185">Reference proteome</keyword>
<dbReference type="InterPro" id="IPR050834">
    <property type="entry name" value="Glycosyltransf_2"/>
</dbReference>
<feature type="domain" description="Glycosyltransferase 2-like" evidence="1">
    <location>
        <begin position="3"/>
        <end position="132"/>
    </location>
</feature>
<dbReference type="PANTHER" id="PTHR43685:SF2">
    <property type="entry name" value="GLYCOSYLTRANSFERASE 2-LIKE DOMAIN-CONTAINING PROTEIN"/>
    <property type="match status" value="1"/>
</dbReference>
<sequence length="298" mass="33445">MISVVIPCYNCEKLIYRAVNSVLLQTYTDYEIILVDNNSTDDTNDVIHDIQLMHPGKVTCYFEGKKGAPYARNRGLLEAKGEFIQFLDADDELTSDKLERQVAIASQSNADVVVGGSALLYETGKGGYKKHIKHPDKDIWAGLINSNLGITSANLWRKSSLSSVGGWDGHLTSSQEYDLLFRLLKNGAKIEVDDAVSAIIFKSDSTISKSNNIKKQEEIILNRITLREQIKTFLFQAGLLSAELKRMADTYIYNELVLNVSPASSMRLDYLTTHELDVVKPNYLKTKVKNFTKRLGLR</sequence>
<reference evidence="2" key="1">
    <citation type="submission" date="2020-01" db="EMBL/GenBank/DDBJ databases">
        <authorList>
            <person name="Seo Y.L."/>
        </authorList>
    </citation>
    <scope>NUCLEOTIDE SEQUENCE</scope>
    <source>
        <strain evidence="2">R11</strain>
    </source>
</reference>
<dbReference type="Proteomes" id="UP000638732">
    <property type="component" value="Unassembled WGS sequence"/>
</dbReference>
<dbReference type="EMBL" id="WWEO01000045">
    <property type="protein sequence ID" value="NCD72398.1"/>
    <property type="molecule type" value="Genomic_DNA"/>
</dbReference>
<dbReference type="SUPFAM" id="SSF53448">
    <property type="entry name" value="Nucleotide-diphospho-sugar transferases"/>
    <property type="match status" value="1"/>
</dbReference>
<dbReference type="CDD" id="cd00761">
    <property type="entry name" value="Glyco_tranf_GTA_type"/>
    <property type="match status" value="1"/>
</dbReference>
<evidence type="ECO:0000313" key="3">
    <source>
        <dbReference type="Proteomes" id="UP000638732"/>
    </source>
</evidence>
<proteinExistence type="predicted"/>
<protein>
    <submittedName>
        <fullName evidence="2">Glycosyltransferase</fullName>
    </submittedName>
</protein>
<evidence type="ECO:0000259" key="1">
    <source>
        <dbReference type="Pfam" id="PF00535"/>
    </source>
</evidence>
<dbReference type="Gene3D" id="3.90.550.10">
    <property type="entry name" value="Spore Coat Polysaccharide Biosynthesis Protein SpsA, Chain A"/>
    <property type="match status" value="1"/>
</dbReference>
<evidence type="ECO:0000313" key="2">
    <source>
        <dbReference type="EMBL" id="NCD72398.1"/>
    </source>
</evidence>
<dbReference type="RefSeq" id="WP_166588344.1">
    <property type="nucleotide sequence ID" value="NZ_WWEO01000045.1"/>
</dbReference>
<organism evidence="2 3">
    <name type="scientific">Mucilaginibacter agri</name>
    <dbReference type="NCBI Taxonomy" id="2695265"/>
    <lineage>
        <taxon>Bacteria</taxon>
        <taxon>Pseudomonadati</taxon>
        <taxon>Bacteroidota</taxon>
        <taxon>Sphingobacteriia</taxon>
        <taxon>Sphingobacteriales</taxon>
        <taxon>Sphingobacteriaceae</taxon>
        <taxon>Mucilaginibacter</taxon>
    </lineage>
</organism>
<reference evidence="2" key="2">
    <citation type="submission" date="2020-10" db="EMBL/GenBank/DDBJ databases">
        <title>Mucilaginibacter sp. nov., isolated from soil.</title>
        <authorList>
            <person name="Jeon C.O."/>
        </authorList>
    </citation>
    <scope>NUCLEOTIDE SEQUENCE</scope>
    <source>
        <strain evidence="2">R11</strain>
    </source>
</reference>
<gene>
    <name evidence="2" type="ORF">GSY63_23740</name>
</gene>
<name>A0A966DUI2_9SPHI</name>
<dbReference type="InterPro" id="IPR001173">
    <property type="entry name" value="Glyco_trans_2-like"/>
</dbReference>
<dbReference type="AlphaFoldDB" id="A0A966DUI2"/>
<dbReference type="InterPro" id="IPR029044">
    <property type="entry name" value="Nucleotide-diphossugar_trans"/>
</dbReference>